<protein>
    <submittedName>
        <fullName evidence="2">Uncharacterized protein</fullName>
    </submittedName>
</protein>
<dbReference type="Proteomes" id="UP001589836">
    <property type="component" value="Unassembled WGS sequence"/>
</dbReference>
<keyword evidence="1" id="KW-0472">Membrane</keyword>
<keyword evidence="3" id="KW-1185">Reference proteome</keyword>
<feature type="transmembrane region" description="Helical" evidence="1">
    <location>
        <begin position="37"/>
        <end position="53"/>
    </location>
</feature>
<dbReference type="RefSeq" id="WP_377351846.1">
    <property type="nucleotide sequence ID" value="NZ_JBHLTP010000024.1"/>
</dbReference>
<name>A0ABV6LU98_9BACI</name>
<keyword evidence="1" id="KW-1133">Transmembrane helix</keyword>
<sequence length="59" mass="6889">MSRQPIGIILTILGATMMVMNMYLFELSEYYDVIRRLSFISFIVGILMIPTYAKPKRNK</sequence>
<accession>A0ABV6LU98</accession>
<organism evidence="2 3">
    <name type="scientific">Pontibacillus salicampi</name>
    <dbReference type="NCBI Taxonomy" id="1449801"/>
    <lineage>
        <taxon>Bacteria</taxon>
        <taxon>Bacillati</taxon>
        <taxon>Bacillota</taxon>
        <taxon>Bacilli</taxon>
        <taxon>Bacillales</taxon>
        <taxon>Bacillaceae</taxon>
        <taxon>Pontibacillus</taxon>
    </lineage>
</organism>
<evidence type="ECO:0000313" key="3">
    <source>
        <dbReference type="Proteomes" id="UP001589836"/>
    </source>
</evidence>
<comment type="caution">
    <text evidence="2">The sequence shown here is derived from an EMBL/GenBank/DDBJ whole genome shotgun (WGS) entry which is preliminary data.</text>
</comment>
<evidence type="ECO:0000256" key="1">
    <source>
        <dbReference type="SAM" id="Phobius"/>
    </source>
</evidence>
<feature type="transmembrane region" description="Helical" evidence="1">
    <location>
        <begin position="6"/>
        <end position="25"/>
    </location>
</feature>
<evidence type="ECO:0000313" key="2">
    <source>
        <dbReference type="EMBL" id="MFC0525991.1"/>
    </source>
</evidence>
<proteinExistence type="predicted"/>
<reference evidence="2 3" key="1">
    <citation type="submission" date="2024-09" db="EMBL/GenBank/DDBJ databases">
        <authorList>
            <person name="Sun Q."/>
            <person name="Mori K."/>
        </authorList>
    </citation>
    <scope>NUCLEOTIDE SEQUENCE [LARGE SCALE GENOMIC DNA]</scope>
    <source>
        <strain evidence="2 3">NCAIM B.02529</strain>
    </source>
</reference>
<dbReference type="EMBL" id="JBHLTP010000024">
    <property type="protein sequence ID" value="MFC0525991.1"/>
    <property type="molecule type" value="Genomic_DNA"/>
</dbReference>
<keyword evidence="1" id="KW-0812">Transmembrane</keyword>
<gene>
    <name evidence="2" type="ORF">ACFFGV_20665</name>
</gene>